<keyword evidence="10" id="KW-1185">Reference proteome</keyword>
<evidence type="ECO:0000313" key="9">
    <source>
        <dbReference type="EMBL" id="ROT84996.1"/>
    </source>
</evidence>
<comment type="caution">
    <text evidence="9">The sequence shown here is derived from an EMBL/GenBank/DDBJ whole genome shotgun (WGS) entry which is preliminary data.</text>
</comment>
<gene>
    <name evidence="9" type="ORF">C7M84_021587</name>
</gene>
<keyword evidence="1" id="KW-0147">Chitin-binding</keyword>
<evidence type="ECO:0000256" key="7">
    <source>
        <dbReference type="SAM" id="SignalP"/>
    </source>
</evidence>
<feature type="domain" description="Chitin-binding type-2" evidence="8">
    <location>
        <begin position="176"/>
        <end position="223"/>
    </location>
</feature>
<accession>A0A3R7QNQ5</accession>
<feature type="domain" description="Chitin-binding type-2" evidence="8">
    <location>
        <begin position="310"/>
        <end position="365"/>
    </location>
</feature>
<dbReference type="Gene3D" id="2.170.140.10">
    <property type="entry name" value="Chitin binding domain"/>
    <property type="match status" value="2"/>
</dbReference>
<dbReference type="InterPro" id="IPR002557">
    <property type="entry name" value="Chitin-bd_dom"/>
</dbReference>
<evidence type="ECO:0000256" key="2">
    <source>
        <dbReference type="ARBA" id="ARBA00022729"/>
    </source>
</evidence>
<dbReference type="Pfam" id="PF01607">
    <property type="entry name" value="CBM_14"/>
    <property type="match status" value="2"/>
</dbReference>
<protein>
    <recommendedName>
        <fullName evidence="8">Chitin-binding type-2 domain-containing protein</fullName>
    </recommendedName>
</protein>
<dbReference type="PANTHER" id="PTHR23301">
    <property type="entry name" value="CHITIN BINDING PERITROPHIN-A"/>
    <property type="match status" value="1"/>
</dbReference>
<dbReference type="InterPro" id="IPR051940">
    <property type="entry name" value="Chitin_bind-dev_reg"/>
</dbReference>
<feature type="signal peptide" evidence="7">
    <location>
        <begin position="1"/>
        <end position="18"/>
    </location>
</feature>
<evidence type="ECO:0000256" key="6">
    <source>
        <dbReference type="SAM" id="MobiDB-lite"/>
    </source>
</evidence>
<keyword evidence="4" id="KW-1015">Disulfide bond</keyword>
<organism evidence="9 10">
    <name type="scientific">Penaeus vannamei</name>
    <name type="common">Whiteleg shrimp</name>
    <name type="synonym">Litopenaeus vannamei</name>
    <dbReference type="NCBI Taxonomy" id="6689"/>
    <lineage>
        <taxon>Eukaryota</taxon>
        <taxon>Metazoa</taxon>
        <taxon>Ecdysozoa</taxon>
        <taxon>Arthropoda</taxon>
        <taxon>Crustacea</taxon>
        <taxon>Multicrustacea</taxon>
        <taxon>Malacostraca</taxon>
        <taxon>Eumalacostraca</taxon>
        <taxon>Eucarida</taxon>
        <taxon>Decapoda</taxon>
        <taxon>Dendrobranchiata</taxon>
        <taxon>Penaeoidea</taxon>
        <taxon>Penaeidae</taxon>
        <taxon>Penaeus</taxon>
    </lineage>
</organism>
<evidence type="ECO:0000256" key="5">
    <source>
        <dbReference type="ARBA" id="ARBA00023180"/>
    </source>
</evidence>
<feature type="region of interest" description="Disordered" evidence="6">
    <location>
        <begin position="242"/>
        <end position="301"/>
    </location>
</feature>
<dbReference type="SUPFAM" id="SSF57625">
    <property type="entry name" value="Invertebrate chitin-binding proteins"/>
    <property type="match status" value="3"/>
</dbReference>
<keyword evidence="5" id="KW-0325">Glycoprotein</keyword>
<proteinExistence type="predicted"/>
<dbReference type="STRING" id="6689.A0A3R7QNQ5"/>
<dbReference type="InterPro" id="IPR036508">
    <property type="entry name" value="Chitin-bd_dom_sf"/>
</dbReference>
<dbReference type="EMBL" id="QCYY01000455">
    <property type="protein sequence ID" value="ROT84996.1"/>
    <property type="molecule type" value="Genomic_DNA"/>
</dbReference>
<dbReference type="GO" id="GO:0005576">
    <property type="term" value="C:extracellular region"/>
    <property type="evidence" value="ECO:0007669"/>
    <property type="project" value="InterPro"/>
</dbReference>
<dbReference type="PROSITE" id="PS50940">
    <property type="entry name" value="CHIT_BIND_II"/>
    <property type="match status" value="2"/>
</dbReference>
<reference evidence="9 10" key="1">
    <citation type="submission" date="2018-04" db="EMBL/GenBank/DDBJ databases">
        <authorList>
            <person name="Zhang X."/>
            <person name="Yuan J."/>
            <person name="Li F."/>
            <person name="Xiang J."/>
        </authorList>
    </citation>
    <scope>NUCLEOTIDE SEQUENCE [LARGE SCALE GENOMIC DNA]</scope>
    <source>
        <tissue evidence="9">Muscle</tissue>
    </source>
</reference>
<keyword evidence="2 7" id="KW-0732">Signal</keyword>
<keyword evidence="3" id="KW-0677">Repeat</keyword>
<dbReference type="OrthoDB" id="6330787at2759"/>
<evidence type="ECO:0000256" key="1">
    <source>
        <dbReference type="ARBA" id="ARBA00022669"/>
    </source>
</evidence>
<evidence type="ECO:0000259" key="8">
    <source>
        <dbReference type="PROSITE" id="PS50940"/>
    </source>
</evidence>
<evidence type="ECO:0000256" key="3">
    <source>
        <dbReference type="ARBA" id="ARBA00022737"/>
    </source>
</evidence>
<sequence length="365" mass="37621">MIRNLALILVIQAATAWAQYTCPDAGLFCASCTSLAICTGAGETGNEIDCQTGQLCGVSGPFASCYANTATETSACQCESSGGYLVDPYLPSQYFICLPGGEQLAVTCDATESFDPEQNASLTFLFRADRVIRRVLHSLRRSSSSGAGTVYDCPSGQYFHEVKGVCVPPEDLTPAPFSCGSEDGAFGDTVNCSIFYVCSGGNQIGSPLSCPTDLIFDSALGFCSSGDCEIEVSACATSVSLASTSPASPTTPSSTIKSSTTSTSSTSTSTTTTESSTTSTSSTSTSTTTTPTTTASTSTATTSTTTAYVTPTCSSDGDSFPYPGDCTRFYSCVKGDLEVYTCTGSLVYSPTLGYCTLLANVPECS</sequence>
<dbReference type="GO" id="GO:0008061">
    <property type="term" value="F:chitin binding"/>
    <property type="evidence" value="ECO:0007669"/>
    <property type="project" value="UniProtKB-KW"/>
</dbReference>
<name>A0A3R7QNQ5_PENVA</name>
<reference evidence="9 10" key="2">
    <citation type="submission" date="2019-01" db="EMBL/GenBank/DDBJ databases">
        <title>The decoding of complex shrimp genome reveals the adaptation for benthos swimmer, frequently molting mechanism and breeding impact on genome.</title>
        <authorList>
            <person name="Sun Y."/>
            <person name="Gao Y."/>
            <person name="Yu Y."/>
        </authorList>
    </citation>
    <scope>NUCLEOTIDE SEQUENCE [LARGE SCALE GENOMIC DNA]</scope>
    <source>
        <tissue evidence="9">Muscle</tissue>
    </source>
</reference>
<dbReference type="AlphaFoldDB" id="A0A3R7QNQ5"/>
<evidence type="ECO:0000313" key="10">
    <source>
        <dbReference type="Proteomes" id="UP000283509"/>
    </source>
</evidence>
<dbReference type="PANTHER" id="PTHR23301:SF0">
    <property type="entry name" value="CHITIN-BINDING TYPE-2 DOMAIN-CONTAINING PROTEIN-RELATED"/>
    <property type="match status" value="1"/>
</dbReference>
<feature type="chain" id="PRO_5018743340" description="Chitin-binding type-2 domain-containing protein" evidence="7">
    <location>
        <begin position="19"/>
        <end position="365"/>
    </location>
</feature>
<evidence type="ECO:0000256" key="4">
    <source>
        <dbReference type="ARBA" id="ARBA00023157"/>
    </source>
</evidence>
<dbReference type="Proteomes" id="UP000283509">
    <property type="component" value="Unassembled WGS sequence"/>
</dbReference>
<dbReference type="SMART" id="SM00494">
    <property type="entry name" value="ChtBD2"/>
    <property type="match status" value="3"/>
</dbReference>